<evidence type="ECO:0000259" key="10">
    <source>
        <dbReference type="Pfam" id="PF00133"/>
    </source>
</evidence>
<feature type="domain" description="Methionyl/Valyl/Leucyl/Isoleucyl-tRNA synthetase anticodon-binding" evidence="11">
    <location>
        <begin position="658"/>
        <end position="807"/>
    </location>
</feature>
<organism evidence="12 13">
    <name type="scientific">Panagrolaimus superbus</name>
    <dbReference type="NCBI Taxonomy" id="310955"/>
    <lineage>
        <taxon>Eukaryota</taxon>
        <taxon>Metazoa</taxon>
        <taxon>Ecdysozoa</taxon>
        <taxon>Nematoda</taxon>
        <taxon>Chromadorea</taxon>
        <taxon>Rhabditida</taxon>
        <taxon>Tylenchina</taxon>
        <taxon>Panagrolaimomorpha</taxon>
        <taxon>Panagrolaimoidea</taxon>
        <taxon>Panagrolaimidae</taxon>
        <taxon>Panagrolaimus</taxon>
    </lineage>
</organism>
<reference evidence="13" key="1">
    <citation type="submission" date="2022-11" db="UniProtKB">
        <authorList>
            <consortium name="WormBaseParasite"/>
        </authorList>
    </citation>
    <scope>IDENTIFICATION</scope>
</reference>
<keyword evidence="6 9" id="KW-0648">Protein biosynthesis</keyword>
<dbReference type="NCBIfam" id="TIGR00422">
    <property type="entry name" value="valS"/>
    <property type="match status" value="1"/>
</dbReference>
<evidence type="ECO:0000256" key="1">
    <source>
        <dbReference type="ARBA" id="ARBA00005594"/>
    </source>
</evidence>
<evidence type="ECO:0000256" key="4">
    <source>
        <dbReference type="ARBA" id="ARBA00022741"/>
    </source>
</evidence>
<dbReference type="SUPFAM" id="SSF47323">
    <property type="entry name" value="Anticodon-binding domain of a subclass of class I aminoacyl-tRNA synthetases"/>
    <property type="match status" value="1"/>
</dbReference>
<evidence type="ECO:0000256" key="2">
    <source>
        <dbReference type="ARBA" id="ARBA00013169"/>
    </source>
</evidence>
<protein>
    <recommendedName>
        <fullName evidence="2">valine--tRNA ligase</fullName>
        <ecNumber evidence="2">6.1.1.9</ecNumber>
    </recommendedName>
    <alternativeName>
        <fullName evidence="8">Valyl-tRNA synthetase</fullName>
    </alternativeName>
</protein>
<evidence type="ECO:0000259" key="11">
    <source>
        <dbReference type="Pfam" id="PF08264"/>
    </source>
</evidence>
<keyword evidence="5 9" id="KW-0067">ATP-binding</keyword>
<feature type="domain" description="Aminoacyl-tRNA synthetase class Ia" evidence="10">
    <location>
        <begin position="31"/>
        <end position="453"/>
    </location>
</feature>
<dbReference type="Proteomes" id="UP000887577">
    <property type="component" value="Unplaced"/>
</dbReference>
<comment type="similarity">
    <text evidence="1 9">Belongs to the class-I aminoacyl-tRNA synthetase family.</text>
</comment>
<dbReference type="InterPro" id="IPR013155">
    <property type="entry name" value="M/V/L/I-tRNA-synth_anticd-bd"/>
</dbReference>
<dbReference type="GO" id="GO:0005524">
    <property type="term" value="F:ATP binding"/>
    <property type="evidence" value="ECO:0007669"/>
    <property type="project" value="UniProtKB-KW"/>
</dbReference>
<dbReference type="GO" id="GO:0006438">
    <property type="term" value="P:valyl-tRNA aminoacylation"/>
    <property type="evidence" value="ECO:0007669"/>
    <property type="project" value="InterPro"/>
</dbReference>
<dbReference type="Gene3D" id="3.90.740.10">
    <property type="entry name" value="Valyl/Leucyl/Isoleucyl-tRNA synthetase, editing domain"/>
    <property type="match status" value="1"/>
</dbReference>
<dbReference type="PANTHER" id="PTHR11946">
    <property type="entry name" value="VALYL-TRNA SYNTHETASES"/>
    <property type="match status" value="1"/>
</dbReference>
<dbReference type="InterPro" id="IPR009008">
    <property type="entry name" value="Val/Leu/Ile-tRNA-synth_edit"/>
</dbReference>
<dbReference type="PANTHER" id="PTHR11946:SF111">
    <property type="entry name" value="VALINE--TRNA LIGASE"/>
    <property type="match status" value="1"/>
</dbReference>
<feature type="domain" description="Aminoacyl-tRNA synthetase class Ia" evidence="10">
    <location>
        <begin position="456"/>
        <end position="615"/>
    </location>
</feature>
<dbReference type="Pfam" id="PF00133">
    <property type="entry name" value="tRNA-synt_1"/>
    <property type="match status" value="2"/>
</dbReference>
<evidence type="ECO:0000256" key="3">
    <source>
        <dbReference type="ARBA" id="ARBA00022598"/>
    </source>
</evidence>
<dbReference type="InterPro" id="IPR001412">
    <property type="entry name" value="aa-tRNA-synth_I_CS"/>
</dbReference>
<evidence type="ECO:0000256" key="7">
    <source>
        <dbReference type="ARBA" id="ARBA00023146"/>
    </source>
</evidence>
<dbReference type="EC" id="6.1.1.9" evidence="2"/>
<dbReference type="NCBIfam" id="NF004349">
    <property type="entry name" value="PRK05729.1"/>
    <property type="match status" value="1"/>
</dbReference>
<dbReference type="GO" id="GO:0005829">
    <property type="term" value="C:cytosol"/>
    <property type="evidence" value="ECO:0007669"/>
    <property type="project" value="TreeGrafter"/>
</dbReference>
<evidence type="ECO:0000313" key="12">
    <source>
        <dbReference type="Proteomes" id="UP000887577"/>
    </source>
</evidence>
<keyword evidence="7 9" id="KW-0030">Aminoacyl-tRNA synthetase</keyword>
<dbReference type="Pfam" id="PF08264">
    <property type="entry name" value="Anticodon_1"/>
    <property type="match status" value="1"/>
</dbReference>
<dbReference type="SUPFAM" id="SSF50677">
    <property type="entry name" value="ValRS/IleRS/LeuRS editing domain"/>
    <property type="match status" value="1"/>
</dbReference>
<evidence type="ECO:0000256" key="8">
    <source>
        <dbReference type="ARBA" id="ARBA00029936"/>
    </source>
</evidence>
<sequence length="866" mass="98462">MRIFQIRSSSSFCIERVIEHYNQRCFPNVTQTTLPSFHMVLPPPNVTGNLHLGHALTVVMEDSICRYHRRIGKNVEWYPGFDHAGIATQTVVERQIYKEKGILRSEMLKEEFLQHCNEWKDERINTITSQLKKTGASLNWNNCYYTMDDKFSSAVTRAFCKLHSDGFIFREKRLINWCPTLRSAISDQEVDTITVEGRSKVTPSLKLSSAKKVEVGILHLVRYKLFDGTLNDPEYLEVGTTRPETLFADMALAINPNDEKNSKFIGRHVKHPLTDKILPVIADNVVKINKGTGILKVTPSHDFVDYGIAKRNPNIFGKEYFSCIGEDGKLIDAGKFNGIDRLEAKPMIVEELISREAYGGTLEQGVTHIPVCSRTGDFIEPMLKEQWFMECKEMNQNVLKAIENEKVITFPGGNRQKLIDWLSYDEPWCLSRQLVWGHQIPAYQSADGSWIVSDKPVENLKRDNDVLDTWFSSALIPLVVRGWPHFQIDTVPINLMETGNDIIGFWVARMLILCQHLSGKLPFEKILLHGLVRDSAGRKMSKSLGNVIDPIDIIEGISQGSMIQRLKDSNLSEQEINLAEKDLKSRFPDGMKAVGPDALRFALLRHDLSAEDINVSIVETAQEGYRFCNKVWNLMNYAEIVFSKVELSKLESSQNYVDLWILSKLRNTLKRLQILMDADDDSAAAQPHLAFVALKDFILHDLCDTYLETTKSAINDESDATVSRKEEVAHTLQNILRCTFAALEPFMPFVTSYLGDKIPGKKFDEINLSQIDFSSYPDIEKDMAISLSIVNTVRSFRAALELPKKFQLIGYLQTRNKKKLPLKEAVKELTNLDLNDEKMEGTVPMAVSGQDCTLYIKIEVSLFLIF</sequence>
<dbReference type="GO" id="GO:0002161">
    <property type="term" value="F:aminoacyl-tRNA deacylase activity"/>
    <property type="evidence" value="ECO:0007669"/>
    <property type="project" value="InterPro"/>
</dbReference>
<evidence type="ECO:0000256" key="6">
    <source>
        <dbReference type="ARBA" id="ARBA00022917"/>
    </source>
</evidence>
<proteinExistence type="inferred from homology"/>
<dbReference type="AlphaFoldDB" id="A0A914Z8D1"/>
<dbReference type="WBParaSite" id="PSU_v2.g6510.t1">
    <property type="protein sequence ID" value="PSU_v2.g6510.t1"/>
    <property type="gene ID" value="PSU_v2.g6510"/>
</dbReference>
<keyword evidence="12" id="KW-1185">Reference proteome</keyword>
<dbReference type="InterPro" id="IPR002303">
    <property type="entry name" value="Valyl-tRNA_ligase"/>
</dbReference>
<evidence type="ECO:0000256" key="5">
    <source>
        <dbReference type="ARBA" id="ARBA00022840"/>
    </source>
</evidence>
<dbReference type="Gene3D" id="3.40.50.620">
    <property type="entry name" value="HUPs"/>
    <property type="match status" value="2"/>
</dbReference>
<dbReference type="InterPro" id="IPR002300">
    <property type="entry name" value="aa-tRNA-synth_Ia"/>
</dbReference>
<dbReference type="InterPro" id="IPR009080">
    <property type="entry name" value="tRNAsynth_Ia_anticodon-bd"/>
</dbReference>
<dbReference type="SUPFAM" id="SSF52374">
    <property type="entry name" value="Nucleotidylyl transferase"/>
    <property type="match status" value="1"/>
</dbReference>
<name>A0A914Z8D1_9BILA</name>
<dbReference type="GO" id="GO:0004832">
    <property type="term" value="F:valine-tRNA ligase activity"/>
    <property type="evidence" value="ECO:0007669"/>
    <property type="project" value="UniProtKB-EC"/>
</dbReference>
<dbReference type="PROSITE" id="PS00178">
    <property type="entry name" value="AA_TRNA_LIGASE_I"/>
    <property type="match status" value="1"/>
</dbReference>
<evidence type="ECO:0000313" key="13">
    <source>
        <dbReference type="WBParaSite" id="PSU_v2.g6510.t1"/>
    </source>
</evidence>
<keyword evidence="4 9" id="KW-0547">Nucleotide-binding</keyword>
<dbReference type="Gene3D" id="1.10.730.10">
    <property type="entry name" value="Isoleucyl-tRNA Synthetase, Domain 1"/>
    <property type="match status" value="1"/>
</dbReference>
<accession>A0A914Z8D1</accession>
<keyword evidence="3 9" id="KW-0436">Ligase</keyword>
<evidence type="ECO:0000256" key="9">
    <source>
        <dbReference type="RuleBase" id="RU363035"/>
    </source>
</evidence>
<dbReference type="PRINTS" id="PR00986">
    <property type="entry name" value="TRNASYNTHVAL"/>
</dbReference>
<dbReference type="InterPro" id="IPR014729">
    <property type="entry name" value="Rossmann-like_a/b/a_fold"/>
</dbReference>